<comment type="caution">
    <text evidence="15">The sequence shown here is derived from an EMBL/GenBank/DDBJ whole genome shotgun (WGS) entry which is preliminary data.</text>
</comment>
<dbReference type="Gene3D" id="3.40.50.300">
    <property type="entry name" value="P-loop containing nucleotide triphosphate hydrolases"/>
    <property type="match status" value="2"/>
</dbReference>
<feature type="transmembrane region" description="Helical" evidence="13">
    <location>
        <begin position="302"/>
        <end position="319"/>
    </location>
</feature>
<evidence type="ECO:0000256" key="6">
    <source>
        <dbReference type="ARBA" id="ARBA00022692"/>
    </source>
</evidence>
<dbReference type="RefSeq" id="WP_088153278.1">
    <property type="nucleotide sequence ID" value="NZ_NHON01000048.1"/>
</dbReference>
<keyword evidence="16" id="KW-1185">Reference proteome</keyword>
<evidence type="ECO:0000256" key="2">
    <source>
        <dbReference type="ARBA" id="ARBA00004651"/>
    </source>
</evidence>
<keyword evidence="12 13" id="KW-0472">Membrane</keyword>
<keyword evidence="9" id="KW-0067">ATP-binding</keyword>
<dbReference type="GO" id="GO:0016887">
    <property type="term" value="F:ATP hydrolysis activity"/>
    <property type="evidence" value="ECO:0007669"/>
    <property type="project" value="InterPro"/>
</dbReference>
<gene>
    <name evidence="15" type="ORF">BWR60_22545</name>
</gene>
<proteinExistence type="predicted"/>
<name>A0A211ZHT2_9PROT</name>
<dbReference type="CDD" id="cd03215">
    <property type="entry name" value="ABC_Carb_Monos_II"/>
    <property type="match status" value="1"/>
</dbReference>
<dbReference type="PANTHER" id="PTHR43790:SF9">
    <property type="entry name" value="GALACTOFURANOSE TRANSPORTER ATP-BINDING PROTEIN YTFR"/>
    <property type="match status" value="1"/>
</dbReference>
<dbReference type="Pfam" id="PF00005">
    <property type="entry name" value="ABC_tran"/>
    <property type="match status" value="2"/>
</dbReference>
<feature type="transmembrane region" description="Helical" evidence="13">
    <location>
        <begin position="276"/>
        <end position="296"/>
    </location>
</feature>
<feature type="domain" description="ABC transporter" evidence="14">
    <location>
        <begin position="354"/>
        <end position="588"/>
    </location>
</feature>
<keyword evidence="8" id="KW-0547">Nucleotide-binding</keyword>
<evidence type="ECO:0000256" key="9">
    <source>
        <dbReference type="ARBA" id="ARBA00022840"/>
    </source>
</evidence>
<sequence>MPPKPADAAAARRLALAGAGFGNDLVLAGLILLVLVGFGLAGPGFLSFANLVSIGQQTAVIAIVGFAMTAVIIARGIDISVGSTLAISGIVAGQAYGATGSPLLGILAALAAGGAVGLINGLLISAVGISPFIATLATLAAGKGAALSLSGASSIPVDSPVLLWAGSADILGVPASLLLAALLLAGWWTLLHRTVLGRWIFAVGGNTGAARASLIPVRTVQTLTYVLAGMSAGLGAVVIIGRLGSAQPLAGTGLEFAAITAAIVGGTKLSGGEGSVTGTALGALLLGAINTGLSFLQVPQQAIYIVTGGLVLFAVLLSQRDRLAAAVAKGRRRSRAAHTVEEAAVSRRLDRHELRIVGLGKIFPGVKALEGVAFDIRAGEVVALAGENGAGKSTLVKCLSGVHQPDEGGLILDGRPVRLRTPAEAAAAGIAVIHQHFSLVPDLTVAENLFLGREPGGIALRRAEMRRKAREVIDQFGLGLRPDDRVGTLTVGQRQMVEIAKSMLSEAWLVIMDEPTSALSTRERDRLYELIGRMKGIGCAILYISHKMEEIFTLADRAVVLRDGRFVGDRAIRDLDEPALIGMMVGRDIGNVFPHRPVPRGALLVAVEDIADGGLLRSASLTVHAGEVVALAGLMGSGRSEVMRCIAGLSAHRAGTIRIGGAILPAGDARRANGLGVAYVPEDRHLEGFVGPMSIQDNVTLAWIRARSAFGLVRPAALAAEAGRLIRQLGVRPPDPRKRVGDLSGGNQQKVVIGKWLATRPRVLLLDEPTRGVDVGAKSELHALIAELKAQGAGILMVSSELPEVLGVADRIVVMHEGRTAGELPRGATETEVMALAFGRGAETPRPTKQERVAG</sequence>
<dbReference type="Pfam" id="PF02653">
    <property type="entry name" value="BPD_transp_2"/>
    <property type="match status" value="1"/>
</dbReference>
<organism evidence="15 16">
    <name type="scientific">Inquilinus limosus</name>
    <dbReference type="NCBI Taxonomy" id="171674"/>
    <lineage>
        <taxon>Bacteria</taxon>
        <taxon>Pseudomonadati</taxon>
        <taxon>Pseudomonadota</taxon>
        <taxon>Alphaproteobacteria</taxon>
        <taxon>Rhodospirillales</taxon>
        <taxon>Rhodospirillaceae</taxon>
        <taxon>Inquilinus</taxon>
    </lineage>
</organism>
<keyword evidence="10" id="KW-1278">Translocase</keyword>
<dbReference type="CDD" id="cd03216">
    <property type="entry name" value="ABC_Carb_Monos_I"/>
    <property type="match status" value="1"/>
</dbReference>
<dbReference type="FunFam" id="3.40.50.300:FF:000127">
    <property type="entry name" value="Ribose import ATP-binding protein RbsA"/>
    <property type="match status" value="1"/>
</dbReference>
<dbReference type="InterPro" id="IPR027417">
    <property type="entry name" value="P-loop_NTPase"/>
</dbReference>
<keyword evidence="3" id="KW-0813">Transport</keyword>
<evidence type="ECO:0000256" key="8">
    <source>
        <dbReference type="ARBA" id="ARBA00022741"/>
    </source>
</evidence>
<feature type="transmembrane region" description="Helical" evidence="13">
    <location>
        <begin position="161"/>
        <end position="190"/>
    </location>
</feature>
<evidence type="ECO:0000256" key="13">
    <source>
        <dbReference type="SAM" id="Phobius"/>
    </source>
</evidence>
<dbReference type="InterPro" id="IPR003439">
    <property type="entry name" value="ABC_transporter-like_ATP-bd"/>
</dbReference>
<keyword evidence="4" id="KW-1003">Cell membrane</keyword>
<dbReference type="PROSITE" id="PS00211">
    <property type="entry name" value="ABC_TRANSPORTER_1"/>
    <property type="match status" value="1"/>
</dbReference>
<dbReference type="EMBL" id="NHON01000048">
    <property type="protein sequence ID" value="OWJ64841.1"/>
    <property type="molecule type" value="Genomic_DNA"/>
</dbReference>
<keyword evidence="11 13" id="KW-1133">Transmembrane helix</keyword>
<dbReference type="InterPro" id="IPR001851">
    <property type="entry name" value="ABC_transp_permease"/>
</dbReference>
<evidence type="ECO:0000256" key="3">
    <source>
        <dbReference type="ARBA" id="ARBA00022448"/>
    </source>
</evidence>
<dbReference type="PROSITE" id="PS50893">
    <property type="entry name" value="ABC_TRANSPORTER_2"/>
    <property type="match status" value="2"/>
</dbReference>
<keyword evidence="6 13" id="KW-0812">Transmembrane</keyword>
<dbReference type="AlphaFoldDB" id="A0A211ZHT2"/>
<feature type="transmembrane region" description="Helical" evidence="13">
    <location>
        <begin position="83"/>
        <end position="110"/>
    </location>
</feature>
<evidence type="ECO:0000313" key="15">
    <source>
        <dbReference type="EMBL" id="OWJ64841.1"/>
    </source>
</evidence>
<feature type="transmembrane region" description="Helical" evidence="13">
    <location>
        <begin position="25"/>
        <end position="46"/>
    </location>
</feature>
<keyword evidence="7" id="KW-0677">Repeat</keyword>
<feature type="domain" description="ABC transporter" evidence="14">
    <location>
        <begin position="598"/>
        <end position="842"/>
    </location>
</feature>
<keyword evidence="5" id="KW-0762">Sugar transport</keyword>
<evidence type="ECO:0000256" key="4">
    <source>
        <dbReference type="ARBA" id="ARBA00022475"/>
    </source>
</evidence>
<comment type="subcellular location">
    <subcellularLocation>
        <location evidence="2">Cell membrane</location>
        <topology evidence="2">Multi-pass membrane protein</topology>
    </subcellularLocation>
    <subcellularLocation>
        <location evidence="1">Cell membrane</location>
        <topology evidence="1">Peripheral membrane protein</topology>
    </subcellularLocation>
</comment>
<evidence type="ECO:0000256" key="5">
    <source>
        <dbReference type="ARBA" id="ARBA00022597"/>
    </source>
</evidence>
<dbReference type="GO" id="GO:0005886">
    <property type="term" value="C:plasma membrane"/>
    <property type="evidence" value="ECO:0007669"/>
    <property type="project" value="UniProtKB-SubCell"/>
</dbReference>
<dbReference type="InterPro" id="IPR050107">
    <property type="entry name" value="ABC_carbohydrate_import_ATPase"/>
</dbReference>
<protein>
    <submittedName>
        <fullName evidence="15">ABC transporter permease</fullName>
    </submittedName>
</protein>
<evidence type="ECO:0000259" key="14">
    <source>
        <dbReference type="PROSITE" id="PS50893"/>
    </source>
</evidence>
<evidence type="ECO:0000313" key="16">
    <source>
        <dbReference type="Proteomes" id="UP000196655"/>
    </source>
</evidence>
<accession>A0A211ZHT2</accession>
<dbReference type="GO" id="GO:0005524">
    <property type="term" value="F:ATP binding"/>
    <property type="evidence" value="ECO:0007669"/>
    <property type="project" value="UniProtKB-KW"/>
</dbReference>
<dbReference type="PANTHER" id="PTHR43790">
    <property type="entry name" value="CARBOHYDRATE TRANSPORT ATP-BINDING PROTEIN MG119-RELATED"/>
    <property type="match status" value="1"/>
</dbReference>
<dbReference type="InterPro" id="IPR017871">
    <property type="entry name" value="ABC_transporter-like_CS"/>
</dbReference>
<evidence type="ECO:0000256" key="12">
    <source>
        <dbReference type="ARBA" id="ARBA00023136"/>
    </source>
</evidence>
<evidence type="ECO:0000256" key="10">
    <source>
        <dbReference type="ARBA" id="ARBA00022967"/>
    </source>
</evidence>
<evidence type="ECO:0000256" key="11">
    <source>
        <dbReference type="ARBA" id="ARBA00022989"/>
    </source>
</evidence>
<dbReference type="Proteomes" id="UP000196655">
    <property type="component" value="Unassembled WGS sequence"/>
</dbReference>
<reference evidence="16" key="1">
    <citation type="submission" date="2017-05" db="EMBL/GenBank/DDBJ databases">
        <authorList>
            <person name="Macchi M."/>
            <person name="Festa S."/>
            <person name="Coppotelli B.M."/>
            <person name="Morelli I.S."/>
        </authorList>
    </citation>
    <scope>NUCLEOTIDE SEQUENCE [LARGE SCALE GENOMIC DNA]</scope>
    <source>
        <strain evidence="16">I</strain>
    </source>
</reference>
<dbReference type="GO" id="GO:0022857">
    <property type="term" value="F:transmembrane transporter activity"/>
    <property type="evidence" value="ECO:0007669"/>
    <property type="project" value="InterPro"/>
</dbReference>
<dbReference type="SMART" id="SM00382">
    <property type="entry name" value="AAA"/>
    <property type="match status" value="2"/>
</dbReference>
<dbReference type="STRING" id="1122125.GCA_000423185_04460"/>
<evidence type="ECO:0000256" key="1">
    <source>
        <dbReference type="ARBA" id="ARBA00004202"/>
    </source>
</evidence>
<feature type="transmembrane region" description="Helical" evidence="13">
    <location>
        <begin position="223"/>
        <end position="243"/>
    </location>
</feature>
<dbReference type="OrthoDB" id="7283113at2"/>
<evidence type="ECO:0000256" key="7">
    <source>
        <dbReference type="ARBA" id="ARBA00022737"/>
    </source>
</evidence>
<feature type="transmembrane region" description="Helical" evidence="13">
    <location>
        <begin position="122"/>
        <end position="141"/>
    </location>
</feature>
<feature type="transmembrane region" description="Helical" evidence="13">
    <location>
        <begin position="58"/>
        <end position="77"/>
    </location>
</feature>
<dbReference type="InterPro" id="IPR003593">
    <property type="entry name" value="AAA+_ATPase"/>
</dbReference>
<dbReference type="SUPFAM" id="SSF52540">
    <property type="entry name" value="P-loop containing nucleoside triphosphate hydrolases"/>
    <property type="match status" value="2"/>
</dbReference>
<dbReference type="CDD" id="cd06579">
    <property type="entry name" value="TM_PBP1_transp_AraH_like"/>
    <property type="match status" value="1"/>
</dbReference>